<organism evidence="1 2">
    <name type="scientific">Runella slithyformis (strain ATCC 29530 / DSM 19594 / LMG 11500 / NCIMB 11436 / LSU 4)</name>
    <dbReference type="NCBI Taxonomy" id="761193"/>
    <lineage>
        <taxon>Bacteria</taxon>
        <taxon>Pseudomonadati</taxon>
        <taxon>Bacteroidota</taxon>
        <taxon>Cytophagia</taxon>
        <taxon>Cytophagales</taxon>
        <taxon>Spirosomataceae</taxon>
        <taxon>Runella</taxon>
    </lineage>
</organism>
<reference evidence="2" key="1">
    <citation type="submission" date="2011-06" db="EMBL/GenBank/DDBJ databases">
        <title>The complete genome of chromosome of Runella slithyformis DSM 19594.</title>
        <authorList>
            <consortium name="US DOE Joint Genome Institute (JGI-PGF)"/>
            <person name="Lucas S."/>
            <person name="Han J."/>
            <person name="Lapidus A."/>
            <person name="Bruce D."/>
            <person name="Goodwin L."/>
            <person name="Pitluck S."/>
            <person name="Peters L."/>
            <person name="Kyrpides N."/>
            <person name="Mavromatis K."/>
            <person name="Ivanova N."/>
            <person name="Ovchinnikova G."/>
            <person name="Zhang X."/>
            <person name="Misra M."/>
            <person name="Detter J.C."/>
            <person name="Tapia R."/>
            <person name="Han C."/>
            <person name="Land M."/>
            <person name="Hauser L."/>
            <person name="Markowitz V."/>
            <person name="Cheng J.-F."/>
            <person name="Hugenholtz P."/>
            <person name="Woyke T."/>
            <person name="Wu D."/>
            <person name="Tindall B."/>
            <person name="Faehrich R."/>
            <person name="Brambilla E."/>
            <person name="Klenk H.-P."/>
            <person name="Eisen J.A."/>
        </authorList>
    </citation>
    <scope>NUCLEOTIDE SEQUENCE [LARGE SCALE GENOMIC DNA]</scope>
    <source>
        <strain evidence="2">ATCC 29530 / DSM 19594 / LMG 11500 / NCIMB 11436 / LSU 4</strain>
    </source>
</reference>
<dbReference type="RefSeq" id="WP_013928914.1">
    <property type="nucleotide sequence ID" value="NC_015703.1"/>
</dbReference>
<dbReference type="Proteomes" id="UP000000493">
    <property type="component" value="Chromosome"/>
</dbReference>
<dbReference type="Pfam" id="PF14054">
    <property type="entry name" value="DUF4249"/>
    <property type="match status" value="1"/>
</dbReference>
<name>A0A7U3ZLX4_RUNSL</name>
<evidence type="ECO:0000313" key="1">
    <source>
        <dbReference type="EMBL" id="AEI49607.1"/>
    </source>
</evidence>
<dbReference type="InterPro" id="IPR025345">
    <property type="entry name" value="DUF4249"/>
</dbReference>
<dbReference type="EMBL" id="CP002859">
    <property type="protein sequence ID" value="AEI49607.1"/>
    <property type="molecule type" value="Genomic_DNA"/>
</dbReference>
<dbReference type="KEGG" id="rsi:Runsl_3230"/>
<dbReference type="AlphaFoldDB" id="A0A7U3ZLX4"/>
<dbReference type="PROSITE" id="PS51257">
    <property type="entry name" value="PROKAR_LIPOPROTEIN"/>
    <property type="match status" value="1"/>
</dbReference>
<proteinExistence type="predicted"/>
<keyword evidence="2" id="KW-1185">Reference proteome</keyword>
<protein>
    <recommendedName>
        <fullName evidence="3">DUF4249 domain-containing protein</fullName>
    </recommendedName>
</protein>
<sequence>MRTFLLSVFGSLTVVWVVVGCVDLYEPDFVSTLDLLTVEGTLTALPESQFIKLSRSVADKVTGRFGTPFVAGVQMEPVVDDTQIVSLRETIPGTYSAPVEFRGQAGHRYQLRFQLPDRTRYESSAETMPAVVLITKVYQQFNAQSLPVTPIKGFTSANDVYIDFQDSADATNYYRWQWKLWERQEYCQVGDFQDLYCEPMCWKIIQNCEVDAASSLYNNGRTVVDKRVAKVPYFQDIACLVEIRQFSLIPGAYRHYKLLADQTQRTGTLTDTPPAAPVGNVKNVANDREIVVGYFSASSTYKTLYWLQRITNPGAPIGLFRGLYGRPPPIPPETPHRALRGKTELHQTRRLAGLSIL</sequence>
<evidence type="ECO:0000313" key="2">
    <source>
        <dbReference type="Proteomes" id="UP000000493"/>
    </source>
</evidence>
<evidence type="ECO:0008006" key="3">
    <source>
        <dbReference type="Google" id="ProtNLM"/>
    </source>
</evidence>
<gene>
    <name evidence="1" type="ordered locus">Runsl_3230</name>
</gene>
<accession>A0A7U3ZLX4</accession>
<reference evidence="1 2" key="2">
    <citation type="journal article" date="2012" name="Stand. Genomic Sci.">
        <title>Complete genome sequence of the aquatic bacterium Runella slithyformis type strain (LSU 4(T)).</title>
        <authorList>
            <person name="Copeland A."/>
            <person name="Zhang X."/>
            <person name="Misra M."/>
            <person name="Lapidus A."/>
            <person name="Nolan M."/>
            <person name="Lucas S."/>
            <person name="Deshpande S."/>
            <person name="Cheng J.F."/>
            <person name="Tapia R."/>
            <person name="Goodwin L.A."/>
            <person name="Pitluck S."/>
            <person name="Liolios K."/>
            <person name="Pagani I."/>
            <person name="Ivanova N."/>
            <person name="Mikhailova N."/>
            <person name="Pati A."/>
            <person name="Chen A."/>
            <person name="Palaniappan K."/>
            <person name="Land M."/>
            <person name="Hauser L."/>
            <person name="Pan C."/>
            <person name="Jeffries C.D."/>
            <person name="Detter J.C."/>
            <person name="Brambilla E.M."/>
            <person name="Rohde M."/>
            <person name="Djao O.D."/>
            <person name="Goker M."/>
            <person name="Sikorski J."/>
            <person name="Tindall B.J."/>
            <person name="Woyke T."/>
            <person name="Bristow J."/>
            <person name="Eisen J.A."/>
            <person name="Markowitz V."/>
            <person name="Hugenholtz P."/>
            <person name="Kyrpides N.C."/>
            <person name="Klenk H.P."/>
            <person name="Mavromatis K."/>
        </authorList>
    </citation>
    <scope>NUCLEOTIDE SEQUENCE [LARGE SCALE GENOMIC DNA]</scope>
    <source>
        <strain evidence="2">ATCC 29530 / DSM 19594 / LMG 11500 / NCIMB 11436 / LSU 4</strain>
    </source>
</reference>